<evidence type="ECO:0000256" key="1">
    <source>
        <dbReference type="ARBA" id="ARBA00006432"/>
    </source>
</evidence>
<keyword evidence="2" id="KW-0436">Ligase</keyword>
<keyword evidence="4" id="KW-1185">Reference proteome</keyword>
<dbReference type="PROSITE" id="PS00455">
    <property type="entry name" value="AMP_BINDING"/>
    <property type="match status" value="1"/>
</dbReference>
<dbReference type="Proteomes" id="UP000234752">
    <property type="component" value="Chromosome eg_1"/>
</dbReference>
<evidence type="ECO:0000256" key="2">
    <source>
        <dbReference type="ARBA" id="ARBA00022598"/>
    </source>
</evidence>
<dbReference type="Pfam" id="PF00501">
    <property type="entry name" value="AMP-binding"/>
    <property type="match status" value="1"/>
</dbReference>
<dbReference type="Gene3D" id="3.40.50.12780">
    <property type="entry name" value="N-terminal domain of ligase-like"/>
    <property type="match status" value="1"/>
</dbReference>
<dbReference type="InterPro" id="IPR020845">
    <property type="entry name" value="AMP-binding_CS"/>
</dbReference>
<protein>
    <submittedName>
        <fullName evidence="3">Uncharacterized protein</fullName>
    </submittedName>
</protein>
<accession>A0A2K9NDK1</accession>
<evidence type="ECO:0000313" key="4">
    <source>
        <dbReference type="Proteomes" id="UP000234752"/>
    </source>
</evidence>
<gene>
    <name evidence="3" type="ORF">C0V82_14010</name>
</gene>
<dbReference type="InterPro" id="IPR042099">
    <property type="entry name" value="ANL_N_sf"/>
</dbReference>
<evidence type="ECO:0000313" key="3">
    <source>
        <dbReference type="EMBL" id="AUN31221.1"/>
    </source>
</evidence>
<dbReference type="PANTHER" id="PTHR43201">
    <property type="entry name" value="ACYL-COA SYNTHETASE"/>
    <property type="match status" value="1"/>
</dbReference>
<dbReference type="OrthoDB" id="9803968at2"/>
<proteinExistence type="inferred from homology"/>
<dbReference type="InterPro" id="IPR025110">
    <property type="entry name" value="AMP-bd_C"/>
</dbReference>
<dbReference type="Gene3D" id="3.30.300.30">
    <property type="match status" value="1"/>
</dbReference>
<organism evidence="3 4">
    <name type="scientific">Niveispirillum cyanobacteriorum</name>
    <dbReference type="NCBI Taxonomy" id="1612173"/>
    <lineage>
        <taxon>Bacteria</taxon>
        <taxon>Pseudomonadati</taxon>
        <taxon>Pseudomonadota</taxon>
        <taxon>Alphaproteobacteria</taxon>
        <taxon>Rhodospirillales</taxon>
        <taxon>Azospirillaceae</taxon>
        <taxon>Niveispirillum</taxon>
    </lineage>
</organism>
<name>A0A2K9NDK1_9PROT</name>
<dbReference type="EMBL" id="CP025611">
    <property type="protein sequence ID" value="AUN31221.1"/>
    <property type="molecule type" value="Genomic_DNA"/>
</dbReference>
<dbReference type="PANTHER" id="PTHR43201:SF5">
    <property type="entry name" value="MEDIUM-CHAIN ACYL-COA LIGASE ACSF2, MITOCHONDRIAL"/>
    <property type="match status" value="1"/>
</dbReference>
<dbReference type="AlphaFoldDB" id="A0A2K9NDK1"/>
<comment type="similarity">
    <text evidence="1">Belongs to the ATP-dependent AMP-binding enzyme family.</text>
</comment>
<dbReference type="Pfam" id="PF13193">
    <property type="entry name" value="AMP-binding_C"/>
    <property type="match status" value="1"/>
</dbReference>
<dbReference type="SUPFAM" id="SSF56801">
    <property type="entry name" value="Acetyl-CoA synthetase-like"/>
    <property type="match status" value="1"/>
</dbReference>
<dbReference type="RefSeq" id="WP_102112828.1">
    <property type="nucleotide sequence ID" value="NZ_BMGN01000005.1"/>
</dbReference>
<reference evidence="3 4" key="1">
    <citation type="submission" date="2017-12" db="EMBL/GenBank/DDBJ databases">
        <title>Genomes of bacteria within cyanobacterial aggregates.</title>
        <authorList>
            <person name="Cai H."/>
        </authorList>
    </citation>
    <scope>NUCLEOTIDE SEQUENCE [LARGE SCALE GENOMIC DNA]</scope>
    <source>
        <strain evidence="3 4">TH16</strain>
    </source>
</reference>
<dbReference type="InterPro" id="IPR000873">
    <property type="entry name" value="AMP-dep_synth/lig_dom"/>
</dbReference>
<dbReference type="KEGG" id="ncb:C0V82_14010"/>
<dbReference type="InterPro" id="IPR045851">
    <property type="entry name" value="AMP-bd_C_sf"/>
</dbReference>
<sequence length="511" mass="53964">MHADITGLCDVVAAHAVPGDGIALSGIGASVTYAQLDARIQAALGALADLGLRPGERLLLLLPTSVEFVTVYFAAHRAGLVVMPLNPLLGPDEVRHILESMRPAAIIAAPADGPYPVLSALDGLVTDLRLSCLVLRSGPDQPFDRAMARARTDLPPVRRDGGEEALILFTSGTSGRPKGASHREAALITNARHANAVFSITSDDVLLCPLPLSHVFGQMVMMLGGLSAGAELSLVPRPGPAALFDAMVQRRPSIIAAVPASLAAVAEQARQTEHRLEPGRLRFVLAGGAPLPAATGTAFQTAFGVPVHQGYGMTEVACCIALERPGTMPTGGVGPLCTPLSHRIVPLDPADPDQGELQLAGPNLLRGYYIDGTFQPRGDDEWFATGDIVRRDAEGTLFLCDRKKEMIIRNGYNVYPSEVEAALASHPGVLHVAVIGVADEQVGQEVAAYVSPREGHVLSADELAAWCRARIALYKYPRLIAILPALPTNTTGKIMKRALDTAILRRVSLSG</sequence>
<dbReference type="GO" id="GO:0006631">
    <property type="term" value="P:fatty acid metabolic process"/>
    <property type="evidence" value="ECO:0007669"/>
    <property type="project" value="TreeGrafter"/>
</dbReference>
<dbReference type="GO" id="GO:0031956">
    <property type="term" value="F:medium-chain fatty acid-CoA ligase activity"/>
    <property type="evidence" value="ECO:0007669"/>
    <property type="project" value="TreeGrafter"/>
</dbReference>